<feature type="transmembrane region" description="Helical" evidence="1">
    <location>
        <begin position="31"/>
        <end position="47"/>
    </location>
</feature>
<sequence length="155" mass="19039">MGEWLENLIRLIAAIFYNFTHIFTFYYSKPYWFVLDWIIPISCYLYLHYKIKFYFQDGIGVSIFRNLVYAFFGATLGVYCLLLVFGMTWHIGSFFVSIFIKFDKYFIPKLVWDFYKNNAFYPFPILIFIFNMLCIKWDLKDFDKEYGIYKKRRKK</sequence>
<name>A0A8S5R4A3_9CAUD</name>
<feature type="transmembrane region" description="Helical" evidence="1">
    <location>
        <begin position="67"/>
        <end position="100"/>
    </location>
</feature>
<dbReference type="EMBL" id="BK015804">
    <property type="protein sequence ID" value="DAE25915.1"/>
    <property type="molecule type" value="Genomic_DNA"/>
</dbReference>
<keyword evidence="1" id="KW-0472">Membrane</keyword>
<evidence type="ECO:0000313" key="2">
    <source>
        <dbReference type="EMBL" id="DAE25915.1"/>
    </source>
</evidence>
<evidence type="ECO:0000256" key="1">
    <source>
        <dbReference type="SAM" id="Phobius"/>
    </source>
</evidence>
<keyword evidence="1" id="KW-0812">Transmembrane</keyword>
<proteinExistence type="predicted"/>
<feature type="transmembrane region" description="Helical" evidence="1">
    <location>
        <begin position="120"/>
        <end position="139"/>
    </location>
</feature>
<keyword evidence="1" id="KW-1133">Transmembrane helix</keyword>
<reference evidence="2" key="1">
    <citation type="journal article" date="2021" name="Proc. Natl. Acad. Sci. U.S.A.">
        <title>A Catalog of Tens of Thousands of Viruses from Human Metagenomes Reveals Hidden Associations with Chronic Diseases.</title>
        <authorList>
            <person name="Tisza M.J."/>
            <person name="Buck C.B."/>
        </authorList>
    </citation>
    <scope>NUCLEOTIDE SEQUENCE</scope>
    <source>
        <strain evidence="2">Ct8nN1</strain>
    </source>
</reference>
<organism evidence="2">
    <name type="scientific">Podoviridae sp. ct8nN1</name>
    <dbReference type="NCBI Taxonomy" id="2827296"/>
    <lineage>
        <taxon>Viruses</taxon>
        <taxon>Duplodnaviria</taxon>
        <taxon>Heunggongvirae</taxon>
        <taxon>Uroviricota</taxon>
        <taxon>Caudoviricetes</taxon>
    </lineage>
</organism>
<accession>A0A8S5R4A3</accession>
<feature type="transmembrane region" description="Helical" evidence="1">
    <location>
        <begin position="7"/>
        <end position="25"/>
    </location>
</feature>
<protein>
    <submittedName>
        <fullName evidence="2">Uncharacterized protein</fullName>
    </submittedName>
</protein>